<sequence>MRPNLLTFLLIQIYDLYAVKMLPYHLSGKSKESLSYEKFADSFLALKKSLNFSVTTRELDRYLWLSGQLRAWRGLPPWRKHHNKINSELRCLFESSDEKVQKLIGAVLGRSKNL</sequence>
<reference evidence="1 2" key="1">
    <citation type="journal article" date="2018" name="Nat. Biotechnol.">
        <title>A standardized bacterial taxonomy based on genome phylogeny substantially revises the tree of life.</title>
        <authorList>
            <person name="Parks D.H."/>
            <person name="Chuvochina M."/>
            <person name="Waite D.W."/>
            <person name="Rinke C."/>
            <person name="Skarshewski A."/>
            <person name="Chaumeil P.A."/>
            <person name="Hugenholtz P."/>
        </authorList>
    </citation>
    <scope>NUCLEOTIDE SEQUENCE [LARGE SCALE GENOMIC DNA]</scope>
    <source>
        <strain evidence="1">UBA12544</strain>
    </source>
</reference>
<dbReference type="Proteomes" id="UP000264445">
    <property type="component" value="Unassembled WGS sequence"/>
</dbReference>
<gene>
    <name evidence="1" type="ORF">DEA61_04160</name>
</gene>
<name>A0A357VKY2_9THEO</name>
<dbReference type="AlphaFoldDB" id="A0A357VKY2"/>
<evidence type="ECO:0000313" key="1">
    <source>
        <dbReference type="EMBL" id="HBT49034.1"/>
    </source>
</evidence>
<dbReference type="EMBL" id="DOLB01000074">
    <property type="protein sequence ID" value="HBT49034.1"/>
    <property type="molecule type" value="Genomic_DNA"/>
</dbReference>
<organism evidence="1 2">
    <name type="scientific">Caldanaerobacter subterraneus</name>
    <dbReference type="NCBI Taxonomy" id="911092"/>
    <lineage>
        <taxon>Bacteria</taxon>
        <taxon>Bacillati</taxon>
        <taxon>Bacillota</taxon>
        <taxon>Clostridia</taxon>
        <taxon>Thermoanaerobacterales</taxon>
        <taxon>Thermoanaerobacteraceae</taxon>
        <taxon>Caldanaerobacter</taxon>
    </lineage>
</organism>
<evidence type="ECO:0000313" key="2">
    <source>
        <dbReference type="Proteomes" id="UP000264445"/>
    </source>
</evidence>
<proteinExistence type="predicted"/>
<protein>
    <submittedName>
        <fullName evidence="1">Uncharacterized protein</fullName>
    </submittedName>
</protein>
<comment type="caution">
    <text evidence="1">The sequence shown here is derived from an EMBL/GenBank/DDBJ whole genome shotgun (WGS) entry which is preliminary data.</text>
</comment>
<accession>A0A357VKY2</accession>